<evidence type="ECO:0000313" key="6">
    <source>
        <dbReference type="EMBL" id="JAC28017.1"/>
    </source>
</evidence>
<feature type="domain" description="BPTI/Kunitz inhibitor" evidence="5">
    <location>
        <begin position="29"/>
        <end position="79"/>
    </location>
</feature>
<keyword evidence="4" id="KW-0732">Signal</keyword>
<dbReference type="InterPro" id="IPR050098">
    <property type="entry name" value="TFPI/VKTCI-like"/>
</dbReference>
<keyword evidence="1" id="KW-0646">Protease inhibitor</keyword>
<dbReference type="SMART" id="SM00131">
    <property type="entry name" value="KU"/>
    <property type="match status" value="2"/>
</dbReference>
<sequence length="175" mass="19885">MKFHSQCFLLISSCVAFVHGESYSTPDRCMQLKSTGPCHGRHQRWFYDPRIKKCKGFTYGGCKGNSNRFRSERRCQKVCLPGAPIQLVCSLPPPSEHCNSFSPVWSYDPKKEHCEPYLCGGVNKNLNRFKNCTECMARCSGQEQRQARKLCVKLSAMASARYKEHGITSSMGRTE</sequence>
<name>A0A023G2Y3_AMBTT</name>
<dbReference type="InterPro" id="IPR002223">
    <property type="entry name" value="Kunitz_BPTI"/>
</dbReference>
<protein>
    <recommendedName>
        <fullName evidence="5">BPTI/Kunitz inhibitor domain-containing protein</fullName>
    </recommendedName>
</protein>
<dbReference type="Gene3D" id="4.10.410.10">
    <property type="entry name" value="Pancreatic trypsin inhibitor Kunitz domain"/>
    <property type="match status" value="2"/>
</dbReference>
<dbReference type="PANTHER" id="PTHR10083">
    <property type="entry name" value="KUNITZ-TYPE PROTEASE INHIBITOR-RELATED"/>
    <property type="match status" value="1"/>
</dbReference>
<evidence type="ECO:0000259" key="5">
    <source>
        <dbReference type="PROSITE" id="PS50279"/>
    </source>
</evidence>
<dbReference type="SUPFAM" id="SSF57362">
    <property type="entry name" value="BPTI-like"/>
    <property type="match status" value="2"/>
</dbReference>
<accession>A0A023G2Y3</accession>
<dbReference type="GO" id="GO:0004867">
    <property type="term" value="F:serine-type endopeptidase inhibitor activity"/>
    <property type="evidence" value="ECO:0007669"/>
    <property type="project" value="UniProtKB-KW"/>
</dbReference>
<dbReference type="GO" id="GO:0005615">
    <property type="term" value="C:extracellular space"/>
    <property type="evidence" value="ECO:0007669"/>
    <property type="project" value="TreeGrafter"/>
</dbReference>
<evidence type="ECO:0000256" key="2">
    <source>
        <dbReference type="ARBA" id="ARBA00022900"/>
    </source>
</evidence>
<dbReference type="PROSITE" id="PS50279">
    <property type="entry name" value="BPTI_KUNITZ_2"/>
    <property type="match status" value="2"/>
</dbReference>
<dbReference type="AlphaFoldDB" id="A0A023G2Y3"/>
<feature type="signal peptide" evidence="4">
    <location>
        <begin position="1"/>
        <end position="20"/>
    </location>
</feature>
<feature type="domain" description="BPTI/Kunitz inhibitor" evidence="5">
    <location>
        <begin position="89"/>
        <end position="139"/>
    </location>
</feature>
<dbReference type="PROSITE" id="PS00280">
    <property type="entry name" value="BPTI_KUNITZ_1"/>
    <property type="match status" value="1"/>
</dbReference>
<dbReference type="Pfam" id="PF00014">
    <property type="entry name" value="Kunitz_BPTI"/>
    <property type="match status" value="2"/>
</dbReference>
<dbReference type="InterPro" id="IPR020901">
    <property type="entry name" value="Prtase_inh_Kunz-CS"/>
</dbReference>
<proteinExistence type="evidence at transcript level"/>
<dbReference type="FunFam" id="4.10.410.10:FF:000005">
    <property type="entry name" value="Pancreatic trypsin inhibitor"/>
    <property type="match status" value="1"/>
</dbReference>
<organism evidence="6">
    <name type="scientific">Amblyomma triste</name>
    <name type="common">Neotropical tick</name>
    <dbReference type="NCBI Taxonomy" id="251400"/>
    <lineage>
        <taxon>Eukaryota</taxon>
        <taxon>Metazoa</taxon>
        <taxon>Ecdysozoa</taxon>
        <taxon>Arthropoda</taxon>
        <taxon>Chelicerata</taxon>
        <taxon>Arachnida</taxon>
        <taxon>Acari</taxon>
        <taxon>Parasitiformes</taxon>
        <taxon>Ixodida</taxon>
        <taxon>Ixodoidea</taxon>
        <taxon>Ixodidae</taxon>
        <taxon>Amblyomminae</taxon>
        <taxon>Amblyomma</taxon>
    </lineage>
</organism>
<reference evidence="6" key="1">
    <citation type="submission" date="2014-03" db="EMBL/GenBank/DDBJ databases">
        <title>The sialotranscriptome of Amblyomma triste, Amblyomma parvum and Amblyomma cajennense ticks, uncovered by 454-based RNA-seq.</title>
        <authorList>
            <person name="Garcia G.R."/>
            <person name="Gardinassi L.G."/>
            <person name="Ribeiro J.M."/>
            <person name="Anatriello E."/>
            <person name="Ferreira B.R."/>
            <person name="Moreira H.N."/>
            <person name="Mafra C."/>
            <person name="Olegario M.M."/>
            <person name="Szabo P.J."/>
            <person name="Miranda-Santos I.K."/>
            <person name="Maruyama S.R."/>
        </authorList>
    </citation>
    <scope>NUCLEOTIDE SEQUENCE</scope>
    <source>
        <strain evidence="6">Mato Grasso do Sul</strain>
        <tissue evidence="6">Salivary glands</tissue>
    </source>
</reference>
<dbReference type="InterPro" id="IPR036880">
    <property type="entry name" value="Kunitz_BPTI_sf"/>
</dbReference>
<evidence type="ECO:0000256" key="3">
    <source>
        <dbReference type="ARBA" id="ARBA00023157"/>
    </source>
</evidence>
<dbReference type="PRINTS" id="PR00759">
    <property type="entry name" value="BASICPTASE"/>
</dbReference>
<keyword evidence="2" id="KW-0722">Serine protease inhibitor</keyword>
<feature type="chain" id="PRO_5001518071" description="BPTI/Kunitz inhibitor domain-containing protein" evidence="4">
    <location>
        <begin position="21"/>
        <end position="175"/>
    </location>
</feature>
<keyword evidence="3" id="KW-1015">Disulfide bond</keyword>
<dbReference type="EMBL" id="GBBM01007401">
    <property type="protein sequence ID" value="JAC28017.1"/>
    <property type="molecule type" value="mRNA"/>
</dbReference>
<dbReference type="CDD" id="cd00109">
    <property type="entry name" value="Kunitz-type"/>
    <property type="match status" value="1"/>
</dbReference>
<evidence type="ECO:0000256" key="4">
    <source>
        <dbReference type="SAM" id="SignalP"/>
    </source>
</evidence>
<evidence type="ECO:0000256" key="1">
    <source>
        <dbReference type="ARBA" id="ARBA00022690"/>
    </source>
</evidence>
<dbReference type="PANTHER" id="PTHR10083:SF374">
    <property type="entry name" value="BPTI_KUNITZ INHIBITOR DOMAIN-CONTAINING PROTEIN"/>
    <property type="match status" value="1"/>
</dbReference>